<organism evidence="1 3">
    <name type="scientific">Parabacteroides distasonis</name>
    <dbReference type="NCBI Taxonomy" id="823"/>
    <lineage>
        <taxon>Bacteria</taxon>
        <taxon>Pseudomonadati</taxon>
        <taxon>Bacteroidota</taxon>
        <taxon>Bacteroidia</taxon>
        <taxon>Bacteroidales</taxon>
        <taxon>Tannerellaceae</taxon>
        <taxon>Parabacteroides</taxon>
    </lineage>
</organism>
<reference evidence="1 3" key="1">
    <citation type="submission" date="2015-09" db="EMBL/GenBank/DDBJ databases">
        <authorList>
            <consortium name="Pathogen Informatics"/>
        </authorList>
    </citation>
    <scope>NUCLEOTIDE SEQUENCE [LARGE SCALE GENOMIC DNA]</scope>
    <source>
        <strain evidence="1 3">2789STDY5834948</strain>
    </source>
</reference>
<gene>
    <name evidence="2" type="ORF">B5F32_19600</name>
    <name evidence="1" type="ORF">ERS852560_02078</name>
</gene>
<dbReference type="AlphaFoldDB" id="A0A174VCK9"/>
<dbReference type="Proteomes" id="UP000195950">
    <property type="component" value="Unassembled WGS sequence"/>
</dbReference>
<reference evidence="4" key="2">
    <citation type="submission" date="2017-04" db="EMBL/GenBank/DDBJ databases">
        <title>Function of individual gut microbiota members based on whole genome sequencing of pure cultures obtained from chicken caecum.</title>
        <authorList>
            <person name="Medvecky M."/>
            <person name="Cejkova D."/>
            <person name="Polansky O."/>
            <person name="Karasova D."/>
            <person name="Kubasova T."/>
            <person name="Cizek A."/>
            <person name="Rychlik I."/>
        </authorList>
    </citation>
    <scope>NUCLEOTIDE SEQUENCE [LARGE SCALE GENOMIC DNA]</scope>
    <source>
        <strain evidence="4">An199</strain>
    </source>
</reference>
<evidence type="ECO:0000313" key="2">
    <source>
        <dbReference type="EMBL" id="OUP14683.1"/>
    </source>
</evidence>
<reference evidence="2" key="3">
    <citation type="journal article" date="2018" name="BMC Genomics">
        <title>Whole genome sequencing and function prediction of 133 gut anaerobes isolated from chicken caecum in pure cultures.</title>
        <authorList>
            <person name="Medvecky M."/>
            <person name="Cejkova D."/>
            <person name="Polansky O."/>
            <person name="Karasova D."/>
            <person name="Kubasova T."/>
            <person name="Cizek A."/>
            <person name="Rychlik I."/>
        </authorList>
    </citation>
    <scope>NUCLEOTIDE SEQUENCE</scope>
    <source>
        <strain evidence="2">An199</strain>
    </source>
</reference>
<dbReference type="EMBL" id="CZBM01000007">
    <property type="protein sequence ID" value="CUQ29848.1"/>
    <property type="molecule type" value="Genomic_DNA"/>
</dbReference>
<evidence type="ECO:0000313" key="3">
    <source>
        <dbReference type="Proteomes" id="UP000095332"/>
    </source>
</evidence>
<dbReference type="Proteomes" id="UP000095332">
    <property type="component" value="Unassembled WGS sequence"/>
</dbReference>
<evidence type="ECO:0000313" key="4">
    <source>
        <dbReference type="Proteomes" id="UP000195950"/>
    </source>
</evidence>
<proteinExistence type="predicted"/>
<dbReference type="EMBL" id="NFJX01000028">
    <property type="protein sequence ID" value="OUP14683.1"/>
    <property type="molecule type" value="Genomic_DNA"/>
</dbReference>
<accession>A0A174VCK9</accession>
<evidence type="ECO:0000313" key="1">
    <source>
        <dbReference type="EMBL" id="CUQ29848.1"/>
    </source>
</evidence>
<name>A0A174VCK9_PARDI</name>
<sequence>MSQYIDFKSNEVLLTWVEKIYFIGKVSYLLRQNKYISCDKKTKSDILMRLPYIVFQEFV</sequence>
<protein>
    <submittedName>
        <fullName evidence="1">Uncharacterized protein</fullName>
    </submittedName>
</protein>